<dbReference type="EMBL" id="LAVA02000058">
    <property type="protein sequence ID" value="OIJ65406.1"/>
    <property type="molecule type" value="Genomic_DNA"/>
</dbReference>
<evidence type="ECO:0000256" key="4">
    <source>
        <dbReference type="ARBA" id="ARBA00022692"/>
    </source>
</evidence>
<sequence>MTTTDTAAERATGQPRPPVAPGRLPRVTLDRRGTSALVRLSQGWLVLIVALAVLAPVLPLASYAIPIGAPHTAPDLGSFSTLLGTDGLGRSMLSRVVYGARVSLVVGAAACLIAFVVGTVLGLLAGYFGRWIDSVVVLVSDVMLAFPGLVLLLALASIFSPSVKTLILGMGVMGVPQFVRLARAHTLSWSAREFVRAAKGLGANPFRILFREILPNVLPPLASYMPIVLSHIVVAEGSLSFLGLGIPPPRPSWGGMVSAAKDSIADQPMLVFVPALAIFFTVFALNQIGDHLRSRFDRTVEQ</sequence>
<dbReference type="PANTHER" id="PTHR43386:SF1">
    <property type="entry name" value="D,D-DIPEPTIDE TRANSPORT SYSTEM PERMEASE PROTEIN DDPC-RELATED"/>
    <property type="match status" value="1"/>
</dbReference>
<keyword evidence="4 7" id="KW-0812">Transmembrane</keyword>
<dbReference type="PROSITE" id="PS50928">
    <property type="entry name" value="ABC_TM1"/>
    <property type="match status" value="1"/>
</dbReference>
<evidence type="ECO:0000256" key="8">
    <source>
        <dbReference type="SAM" id="MobiDB-lite"/>
    </source>
</evidence>
<dbReference type="InterPro" id="IPR050366">
    <property type="entry name" value="BP-dependent_transpt_permease"/>
</dbReference>
<keyword evidence="11" id="KW-1185">Reference proteome</keyword>
<name>A0A1J4NW67_9ACTN</name>
<feature type="transmembrane region" description="Helical" evidence="7">
    <location>
        <begin position="267"/>
        <end position="285"/>
    </location>
</feature>
<evidence type="ECO:0000256" key="7">
    <source>
        <dbReference type="RuleBase" id="RU363032"/>
    </source>
</evidence>
<keyword evidence="5 7" id="KW-1133">Transmembrane helix</keyword>
<keyword evidence="2 7" id="KW-0813">Transport</keyword>
<gene>
    <name evidence="10" type="ORF">WN71_024380</name>
</gene>
<evidence type="ECO:0000259" key="9">
    <source>
        <dbReference type="PROSITE" id="PS50928"/>
    </source>
</evidence>
<evidence type="ECO:0000256" key="5">
    <source>
        <dbReference type="ARBA" id="ARBA00022989"/>
    </source>
</evidence>
<dbReference type="Proteomes" id="UP000034196">
    <property type="component" value="Unassembled WGS sequence"/>
</dbReference>
<reference evidence="10" key="1">
    <citation type="submission" date="2016-10" db="EMBL/GenBank/DDBJ databases">
        <title>Genome sequence of Streptomyces mangrovisoli MUSC 149.</title>
        <authorList>
            <person name="Lee L.-H."/>
            <person name="Ser H.-L."/>
        </authorList>
    </citation>
    <scope>NUCLEOTIDE SEQUENCE [LARGE SCALE GENOMIC DNA]</scope>
    <source>
        <strain evidence="10">MUSC 149</strain>
    </source>
</reference>
<dbReference type="PANTHER" id="PTHR43386">
    <property type="entry name" value="OLIGOPEPTIDE TRANSPORT SYSTEM PERMEASE PROTEIN APPC"/>
    <property type="match status" value="1"/>
</dbReference>
<protein>
    <submittedName>
        <fullName evidence="10">ABC transporter permease</fullName>
    </submittedName>
</protein>
<evidence type="ECO:0000313" key="10">
    <source>
        <dbReference type="EMBL" id="OIJ65406.1"/>
    </source>
</evidence>
<dbReference type="STRING" id="1428628.WN71_024380"/>
<evidence type="ECO:0000256" key="1">
    <source>
        <dbReference type="ARBA" id="ARBA00004651"/>
    </source>
</evidence>
<dbReference type="Pfam" id="PF00528">
    <property type="entry name" value="BPD_transp_1"/>
    <property type="match status" value="1"/>
</dbReference>
<comment type="similarity">
    <text evidence="7">Belongs to the binding-protein-dependent transport system permease family.</text>
</comment>
<keyword evidence="6 7" id="KW-0472">Membrane</keyword>
<dbReference type="AlphaFoldDB" id="A0A1J4NW67"/>
<evidence type="ECO:0000256" key="2">
    <source>
        <dbReference type="ARBA" id="ARBA00022448"/>
    </source>
</evidence>
<feature type="domain" description="ABC transmembrane type-1" evidence="9">
    <location>
        <begin position="100"/>
        <end position="289"/>
    </location>
</feature>
<dbReference type="CDD" id="cd06261">
    <property type="entry name" value="TM_PBP2"/>
    <property type="match status" value="1"/>
</dbReference>
<feature type="transmembrane region" description="Helical" evidence="7">
    <location>
        <begin position="135"/>
        <end position="159"/>
    </location>
</feature>
<accession>A0A1J4NW67</accession>
<keyword evidence="3" id="KW-1003">Cell membrane</keyword>
<feature type="transmembrane region" description="Helical" evidence="7">
    <location>
        <begin position="102"/>
        <end position="128"/>
    </location>
</feature>
<proteinExistence type="inferred from homology"/>
<dbReference type="InterPro" id="IPR035906">
    <property type="entry name" value="MetI-like_sf"/>
</dbReference>
<feature type="transmembrane region" description="Helical" evidence="7">
    <location>
        <begin position="44"/>
        <end position="65"/>
    </location>
</feature>
<dbReference type="OrthoDB" id="3531748at2"/>
<dbReference type="GO" id="GO:0055085">
    <property type="term" value="P:transmembrane transport"/>
    <property type="evidence" value="ECO:0007669"/>
    <property type="project" value="InterPro"/>
</dbReference>
<feature type="region of interest" description="Disordered" evidence="8">
    <location>
        <begin position="1"/>
        <end position="25"/>
    </location>
</feature>
<dbReference type="Gene3D" id="1.10.3720.10">
    <property type="entry name" value="MetI-like"/>
    <property type="match status" value="1"/>
</dbReference>
<dbReference type="RefSeq" id="WP_046592235.1">
    <property type="nucleotide sequence ID" value="NZ_LAVA02000058.1"/>
</dbReference>
<comment type="subcellular location">
    <subcellularLocation>
        <location evidence="1 7">Cell membrane</location>
        <topology evidence="1 7">Multi-pass membrane protein</topology>
    </subcellularLocation>
</comment>
<dbReference type="SUPFAM" id="SSF161098">
    <property type="entry name" value="MetI-like"/>
    <property type="match status" value="1"/>
</dbReference>
<organism evidence="10 11">
    <name type="scientific">Streptomyces mangrovisoli</name>
    <dbReference type="NCBI Taxonomy" id="1428628"/>
    <lineage>
        <taxon>Bacteria</taxon>
        <taxon>Bacillati</taxon>
        <taxon>Actinomycetota</taxon>
        <taxon>Actinomycetes</taxon>
        <taxon>Kitasatosporales</taxon>
        <taxon>Streptomycetaceae</taxon>
        <taxon>Streptomyces</taxon>
    </lineage>
</organism>
<dbReference type="InterPro" id="IPR000515">
    <property type="entry name" value="MetI-like"/>
</dbReference>
<dbReference type="GO" id="GO:0005886">
    <property type="term" value="C:plasma membrane"/>
    <property type="evidence" value="ECO:0007669"/>
    <property type="project" value="UniProtKB-SubCell"/>
</dbReference>
<comment type="caution">
    <text evidence="10">The sequence shown here is derived from an EMBL/GenBank/DDBJ whole genome shotgun (WGS) entry which is preliminary data.</text>
</comment>
<evidence type="ECO:0000256" key="6">
    <source>
        <dbReference type="ARBA" id="ARBA00023136"/>
    </source>
</evidence>
<evidence type="ECO:0000256" key="3">
    <source>
        <dbReference type="ARBA" id="ARBA00022475"/>
    </source>
</evidence>
<evidence type="ECO:0000313" key="11">
    <source>
        <dbReference type="Proteomes" id="UP000034196"/>
    </source>
</evidence>